<dbReference type="Gene3D" id="1.10.510.10">
    <property type="entry name" value="Transferase(Phosphotransferase) domain 1"/>
    <property type="match status" value="1"/>
</dbReference>
<dbReference type="CDD" id="cd14014">
    <property type="entry name" value="STKc_PknB_like"/>
    <property type="match status" value="1"/>
</dbReference>
<dbReference type="SUPFAM" id="SSF49899">
    <property type="entry name" value="Concanavalin A-like lectins/glucanases"/>
    <property type="match status" value="1"/>
</dbReference>
<dbReference type="SUPFAM" id="SSF56112">
    <property type="entry name" value="Protein kinase-like (PK-like)"/>
    <property type="match status" value="1"/>
</dbReference>
<evidence type="ECO:0000313" key="6">
    <source>
        <dbReference type="EMBL" id="WRQ85733.1"/>
    </source>
</evidence>
<dbReference type="InterPro" id="IPR008271">
    <property type="entry name" value="Ser/Thr_kinase_AS"/>
</dbReference>
<dbReference type="Gene3D" id="2.60.120.200">
    <property type="match status" value="1"/>
</dbReference>
<organism evidence="6 7">
    <name type="scientific">Actomonas aquatica</name>
    <dbReference type="NCBI Taxonomy" id="2866162"/>
    <lineage>
        <taxon>Bacteria</taxon>
        <taxon>Pseudomonadati</taxon>
        <taxon>Verrucomicrobiota</taxon>
        <taxon>Opitutia</taxon>
        <taxon>Opitutales</taxon>
        <taxon>Opitutaceae</taxon>
        <taxon>Actomonas</taxon>
    </lineage>
</organism>
<accession>A0ABZ1C3D6</accession>
<dbReference type="InterPro" id="IPR000719">
    <property type="entry name" value="Prot_kinase_dom"/>
</dbReference>
<dbReference type="SMART" id="SM00220">
    <property type="entry name" value="S_TKc"/>
    <property type="match status" value="1"/>
</dbReference>
<protein>
    <submittedName>
        <fullName evidence="6">Protein kinase</fullName>
    </submittedName>
</protein>
<gene>
    <name evidence="6" type="ORF">K1X11_013050</name>
</gene>
<evidence type="ECO:0000313" key="7">
    <source>
        <dbReference type="Proteomes" id="UP000738431"/>
    </source>
</evidence>
<dbReference type="Proteomes" id="UP000738431">
    <property type="component" value="Chromosome"/>
</dbReference>
<dbReference type="PANTHER" id="PTHR43289">
    <property type="entry name" value="MITOGEN-ACTIVATED PROTEIN KINASE KINASE KINASE 20-RELATED"/>
    <property type="match status" value="1"/>
</dbReference>
<keyword evidence="3 6" id="KW-0418">Kinase</keyword>
<evidence type="ECO:0000259" key="5">
    <source>
        <dbReference type="PROSITE" id="PS50011"/>
    </source>
</evidence>
<dbReference type="Pfam" id="PF13385">
    <property type="entry name" value="Laminin_G_3"/>
    <property type="match status" value="1"/>
</dbReference>
<keyword evidence="7" id="KW-1185">Reference proteome</keyword>
<keyword evidence="1" id="KW-0808">Transferase</keyword>
<dbReference type="InterPro" id="IPR013320">
    <property type="entry name" value="ConA-like_dom_sf"/>
</dbReference>
<dbReference type="PROSITE" id="PS00108">
    <property type="entry name" value="PROTEIN_KINASE_ST"/>
    <property type="match status" value="1"/>
</dbReference>
<dbReference type="EMBL" id="CP139781">
    <property type="protein sequence ID" value="WRQ85733.1"/>
    <property type="molecule type" value="Genomic_DNA"/>
</dbReference>
<keyword evidence="4" id="KW-0067">ATP-binding</keyword>
<name>A0ABZ1C3D6_9BACT</name>
<dbReference type="GO" id="GO:0016301">
    <property type="term" value="F:kinase activity"/>
    <property type="evidence" value="ECO:0007669"/>
    <property type="project" value="UniProtKB-KW"/>
</dbReference>
<evidence type="ECO:0000256" key="3">
    <source>
        <dbReference type="ARBA" id="ARBA00022777"/>
    </source>
</evidence>
<keyword evidence="2" id="KW-0547">Nucleotide-binding</keyword>
<dbReference type="PROSITE" id="PS50011">
    <property type="entry name" value="PROTEIN_KINASE_DOM"/>
    <property type="match status" value="1"/>
</dbReference>
<sequence>MSHRLPDEPTEHFGTPQPGVVWFDRFEFVRMLGRGGVGSVWEVKDRVLEERVALKVLPEVLRWDEAGMRRIRNEVRRTRELHHPNIVRLHDLHVGEAGLAIAMELVTGRTLSTWRLGLSEELAAPEDILRWLPDLASALDYAHGQGVVHRDIKPANLILSEKGVIKVTDFGVAAQTTETLARVSTVASGGTLVYMSPQQLWGELSCTGDDVYGVGATLYELLAGEPPFLRGDLFTQVVHRTPMLINRKREALGSSSRIPLYWEEAIAGCLAKKVEDRPSSVGELVGQLSGNGVKSRRAAKAFGVVRSRHRDWLRWGLLAAGAVGLALWLRLGSDNNFASSGEGEIGEVAKTTSNLIAGKESGTGSDSRAKEAGLPGSRFVYGSMAVEMVCQFPFDGSTVNMVGNLPQATQSRVAWVPDRFGREEAAARIGWGSLITYPLEEDFAVDGRHKLTVAGWVRADGNSGQFLELRPIDQGALGLSVALNRGVLMAGLRGYWGDDGVEVATILPTSHDEWFHFAVAVDDLAVTLYLNGQEQGTRTIERALPLSISPHYSLILGHDQHSLTSVSDFVLDDLRIWRRTLDDEVVLSLWLEDDPPIAPIVHTAEFQWPWEQDHVYRSTEAQYAADDDRRAMVRAELGEVAEVADWDQLKIDAGPWPQLWAEMSGFYRDSRMVTRGGEFSFTDKRQYEVTRMPGGIPRFFLAHAYVGEQELALGSWTSTPPILATVPSTGKFTVRKLGSGQSDKTRWTEERANIWRLDHELPPSGSVSSGGSPVDVVRRHWVVELSSMADEVTAIRLALGSGIQVMLTSTKGRQWEIAYAGDTQGSRVSRNFVLSALPHRWIIVESEGRIFQMIAESKRNTIQQRLVIDPVSTSDVRDSAWTLTLESAKPLPSLEQLPTVIYAVENP</sequence>
<evidence type="ECO:0000256" key="4">
    <source>
        <dbReference type="ARBA" id="ARBA00022840"/>
    </source>
</evidence>
<feature type="domain" description="Protein kinase" evidence="5">
    <location>
        <begin position="26"/>
        <end position="289"/>
    </location>
</feature>
<dbReference type="InterPro" id="IPR011009">
    <property type="entry name" value="Kinase-like_dom_sf"/>
</dbReference>
<dbReference type="Pfam" id="PF00069">
    <property type="entry name" value="Pkinase"/>
    <property type="match status" value="1"/>
</dbReference>
<proteinExistence type="predicted"/>
<evidence type="ECO:0000256" key="1">
    <source>
        <dbReference type="ARBA" id="ARBA00022679"/>
    </source>
</evidence>
<dbReference type="RefSeq" id="WP_221033174.1">
    <property type="nucleotide sequence ID" value="NZ_CP139781.1"/>
</dbReference>
<evidence type="ECO:0000256" key="2">
    <source>
        <dbReference type="ARBA" id="ARBA00022741"/>
    </source>
</evidence>
<reference evidence="6 7" key="1">
    <citation type="submission" date="2023-12" db="EMBL/GenBank/DDBJ databases">
        <title>Description of an unclassified Opitutus bacterium of Verrucomicrobiota.</title>
        <authorList>
            <person name="Zhang D.-F."/>
        </authorList>
    </citation>
    <scope>NUCLEOTIDE SEQUENCE [LARGE SCALE GENOMIC DNA]</scope>
    <source>
        <strain evidence="6 7">WL0086</strain>
    </source>
</reference>
<dbReference type="PANTHER" id="PTHR43289:SF30">
    <property type="entry name" value="NON-SPECIFIC SERINE_THREONINE PROTEIN KINASE"/>
    <property type="match status" value="1"/>
</dbReference>